<keyword evidence="1" id="KW-1133">Transmembrane helix</keyword>
<feature type="transmembrane region" description="Helical" evidence="1">
    <location>
        <begin position="87"/>
        <end position="110"/>
    </location>
</feature>
<dbReference type="AlphaFoldDB" id="A0A0P6X005"/>
<feature type="transmembrane region" description="Helical" evidence="1">
    <location>
        <begin position="253"/>
        <end position="275"/>
    </location>
</feature>
<name>A0A0P6X005_9CHLR</name>
<gene>
    <name evidence="2" type="ORF">ADM99_04905</name>
</gene>
<accession>A0A0P6X005</accession>
<reference evidence="2 3" key="1">
    <citation type="submission" date="2015-07" db="EMBL/GenBank/DDBJ databases">
        <title>Genome sequence of Leptolinea tardivitalis DSM 16556.</title>
        <authorList>
            <person name="Hemp J."/>
            <person name="Ward L.M."/>
            <person name="Pace L.A."/>
            <person name="Fischer W.W."/>
        </authorList>
    </citation>
    <scope>NUCLEOTIDE SEQUENCE [LARGE SCALE GENOMIC DNA]</scope>
    <source>
        <strain evidence="2 3">YMTK-2</strain>
    </source>
</reference>
<feature type="transmembrane region" description="Helical" evidence="1">
    <location>
        <begin position="25"/>
        <end position="45"/>
    </location>
</feature>
<evidence type="ECO:0000313" key="2">
    <source>
        <dbReference type="EMBL" id="KPL72479.1"/>
    </source>
</evidence>
<keyword evidence="3" id="KW-1185">Reference proteome</keyword>
<keyword evidence="1" id="KW-0472">Membrane</keyword>
<comment type="caution">
    <text evidence="2">The sequence shown here is derived from an EMBL/GenBank/DDBJ whole genome shotgun (WGS) entry which is preliminary data.</text>
</comment>
<organism evidence="2 3">
    <name type="scientific">Leptolinea tardivitalis</name>
    <dbReference type="NCBI Taxonomy" id="229920"/>
    <lineage>
        <taxon>Bacteria</taxon>
        <taxon>Bacillati</taxon>
        <taxon>Chloroflexota</taxon>
        <taxon>Anaerolineae</taxon>
        <taxon>Anaerolineales</taxon>
        <taxon>Anaerolineaceae</taxon>
        <taxon>Leptolinea</taxon>
    </lineage>
</organism>
<evidence type="ECO:0000256" key="1">
    <source>
        <dbReference type="SAM" id="Phobius"/>
    </source>
</evidence>
<feature type="transmembrane region" description="Helical" evidence="1">
    <location>
        <begin position="130"/>
        <end position="153"/>
    </location>
</feature>
<feature type="transmembrane region" description="Helical" evidence="1">
    <location>
        <begin position="213"/>
        <end position="232"/>
    </location>
</feature>
<proteinExistence type="predicted"/>
<sequence>MENSQSPISENPPRLISSITEGFNVVANHIYLILFPLLLDVFLWLGPHLRIKNLFQPLVLSLISDLPELSNPELAEMSKWSKELWDILLSHFNLISLIRVFPIGIPSLMAGISPIQTPYGSASLFEINNVFQVFFIWVAFTLAGIVLGCLYFDAISRATSNTTTHFSINQILDVFIQIIIFTILCFVVILLFSLPCLLLITLLSLISMTLGQIAVLFLFIIIIWFVMPLVFSPHGVFVSHDPITTSISTSIRLVRNFLPGTGMFILTALMLYQGLNLLWETAPDTSWMTMVGIFGHAFISTGLIASSFVYYRKGLDWMESKLHQPAIQA</sequence>
<dbReference type="EMBL" id="LGCK01000007">
    <property type="protein sequence ID" value="KPL72479.1"/>
    <property type="molecule type" value="Genomic_DNA"/>
</dbReference>
<keyword evidence="1" id="KW-0812">Transmembrane</keyword>
<protein>
    <submittedName>
        <fullName evidence="2">Uncharacterized protein</fullName>
    </submittedName>
</protein>
<evidence type="ECO:0000313" key="3">
    <source>
        <dbReference type="Proteomes" id="UP000050430"/>
    </source>
</evidence>
<dbReference type="Proteomes" id="UP000050430">
    <property type="component" value="Unassembled WGS sequence"/>
</dbReference>
<feature type="transmembrane region" description="Helical" evidence="1">
    <location>
        <begin position="287"/>
        <end position="311"/>
    </location>
</feature>
<feature type="transmembrane region" description="Helical" evidence="1">
    <location>
        <begin position="174"/>
        <end position="207"/>
    </location>
</feature>